<dbReference type="AlphaFoldDB" id="N0B903"/>
<keyword evidence="2" id="KW-1185">Reference proteome</keyword>
<dbReference type="EMBL" id="CP005587">
    <property type="protein sequence ID" value="AGK57001.1"/>
    <property type="molecule type" value="Genomic_DNA"/>
</dbReference>
<dbReference type="InterPro" id="IPR021322">
    <property type="entry name" value="DUF2924"/>
</dbReference>
<dbReference type="STRING" id="670307.HYPDE_26603"/>
<dbReference type="OrthoDB" id="284135at2"/>
<dbReference type="RefSeq" id="WP_015597038.1">
    <property type="nucleotide sequence ID" value="NC_021172.1"/>
</dbReference>
<dbReference type="eggNOG" id="ENOG50332DQ">
    <property type="taxonomic scope" value="Bacteria"/>
</dbReference>
<dbReference type="Pfam" id="PF11149">
    <property type="entry name" value="DUF2924"/>
    <property type="match status" value="1"/>
</dbReference>
<protein>
    <recommendedName>
        <fullName evidence="3">DUF2924 domain-containing protein</fullName>
    </recommendedName>
</protein>
<accession>N0B903</accession>
<dbReference type="HOGENOM" id="CLU_124387_0_0_5"/>
<reference evidence="1 2" key="1">
    <citation type="journal article" date="2013" name="Genome Announc.">
        <title>Genome sequences for three denitrifying bacterial strains isolated from a uranium- and nitrate-contaminated subsurface environment.</title>
        <authorList>
            <person name="Venkatramanan R."/>
            <person name="Prakash O."/>
            <person name="Woyke T."/>
            <person name="Chain P."/>
            <person name="Goodwin L.A."/>
            <person name="Watson D."/>
            <person name="Brooks S."/>
            <person name="Kostka J.E."/>
            <person name="Green S.J."/>
        </authorList>
    </citation>
    <scope>NUCLEOTIDE SEQUENCE [LARGE SCALE GENOMIC DNA]</scope>
    <source>
        <strain evidence="1 2">1NES1</strain>
    </source>
</reference>
<dbReference type="Proteomes" id="UP000005952">
    <property type="component" value="Chromosome"/>
</dbReference>
<name>N0B903_9HYPH</name>
<evidence type="ECO:0000313" key="2">
    <source>
        <dbReference type="Proteomes" id="UP000005952"/>
    </source>
</evidence>
<dbReference type="KEGG" id="hdt:HYPDE_26603"/>
<evidence type="ECO:0008006" key="3">
    <source>
        <dbReference type="Google" id="ProtNLM"/>
    </source>
</evidence>
<evidence type="ECO:0000313" key="1">
    <source>
        <dbReference type="EMBL" id="AGK57001.1"/>
    </source>
</evidence>
<organism evidence="1 2">
    <name type="scientific">Hyphomicrobium denitrificans 1NES1</name>
    <dbReference type="NCBI Taxonomy" id="670307"/>
    <lineage>
        <taxon>Bacteria</taxon>
        <taxon>Pseudomonadati</taxon>
        <taxon>Pseudomonadota</taxon>
        <taxon>Alphaproteobacteria</taxon>
        <taxon>Hyphomicrobiales</taxon>
        <taxon>Hyphomicrobiaceae</taxon>
        <taxon>Hyphomicrobium</taxon>
    </lineage>
</organism>
<sequence>MTSDAIDVAAELTRLEVLTNFELRSEWRRLHGMQPPKSLSRDLLLRGITYKIQERAFGGLSKSVLRRLSGAVPDVPRGVTRKATQALVKPGTRLVREWNGQTHTVLVHTDGVEWRGKRYRSLSVVAREITGAHWSGPRFFGLDGRSK</sequence>
<gene>
    <name evidence="1" type="ORF">HYPDE_26603</name>
</gene>
<proteinExistence type="predicted"/>